<dbReference type="PRINTS" id="PR00455">
    <property type="entry name" value="HTHTETR"/>
</dbReference>
<dbReference type="SUPFAM" id="SSF46689">
    <property type="entry name" value="Homeodomain-like"/>
    <property type="match status" value="1"/>
</dbReference>
<proteinExistence type="predicted"/>
<keyword evidence="1 2" id="KW-0238">DNA-binding</keyword>
<dbReference type="AlphaFoldDB" id="A0A1H5XS41"/>
<dbReference type="PANTHER" id="PTHR30055">
    <property type="entry name" value="HTH-TYPE TRANSCRIPTIONAL REGULATOR RUTR"/>
    <property type="match status" value="1"/>
</dbReference>
<evidence type="ECO:0000313" key="4">
    <source>
        <dbReference type="EMBL" id="SEG14599.1"/>
    </source>
</evidence>
<evidence type="ECO:0000256" key="2">
    <source>
        <dbReference type="PROSITE-ProRule" id="PRU00335"/>
    </source>
</evidence>
<evidence type="ECO:0000259" key="3">
    <source>
        <dbReference type="PROSITE" id="PS50977"/>
    </source>
</evidence>
<dbReference type="PROSITE" id="PS01081">
    <property type="entry name" value="HTH_TETR_1"/>
    <property type="match status" value="1"/>
</dbReference>
<sequence>MLHRNLCVAPCIVRRRFWEIRTICAAKKTSTIEKPARQARRAAGAEAGTKSEETRARILAAALAVFREHGFERATMREIAAEAGVATGAAYYYFDSKDALVMAFYEQSQRQMVADLEVKLAQAKTLEQRLRTIIGEKLEYFAPNKRLLGALSAHADPEHPLSPFSSETSAIREEDLGFFERAVADSGVKLPKDIAPYLPRLLWMYQMGLILFWVYDRSTNARRTKALFDQTLKMLLLTLKIAQLPLLRPMHRMAAELLRVVYDEA</sequence>
<name>A0A1H5XS41_9BACT</name>
<dbReference type="GO" id="GO:0003700">
    <property type="term" value="F:DNA-binding transcription factor activity"/>
    <property type="evidence" value="ECO:0007669"/>
    <property type="project" value="TreeGrafter"/>
</dbReference>
<reference evidence="4 5" key="1">
    <citation type="submission" date="2016-10" db="EMBL/GenBank/DDBJ databases">
        <authorList>
            <person name="de Groot N.N."/>
        </authorList>
    </citation>
    <scope>NUCLEOTIDE SEQUENCE [LARGE SCALE GENOMIC DNA]</scope>
    <source>
        <strain evidence="4 5">DSM 22489</strain>
    </source>
</reference>
<dbReference type="PANTHER" id="PTHR30055:SF226">
    <property type="entry name" value="HTH-TYPE TRANSCRIPTIONAL REGULATOR PKSA"/>
    <property type="match status" value="1"/>
</dbReference>
<dbReference type="InterPro" id="IPR009057">
    <property type="entry name" value="Homeodomain-like_sf"/>
</dbReference>
<dbReference type="Gene3D" id="1.10.357.10">
    <property type="entry name" value="Tetracycline Repressor, domain 2"/>
    <property type="match status" value="1"/>
</dbReference>
<dbReference type="SUPFAM" id="SSF48498">
    <property type="entry name" value="Tetracyclin repressor-like, C-terminal domain"/>
    <property type="match status" value="1"/>
</dbReference>
<evidence type="ECO:0000313" key="5">
    <source>
        <dbReference type="Proteomes" id="UP000236728"/>
    </source>
</evidence>
<accession>A0A1H5XS41</accession>
<dbReference type="GO" id="GO:0000976">
    <property type="term" value="F:transcription cis-regulatory region binding"/>
    <property type="evidence" value="ECO:0007669"/>
    <property type="project" value="TreeGrafter"/>
</dbReference>
<dbReference type="InterPro" id="IPR023772">
    <property type="entry name" value="DNA-bd_HTH_TetR-type_CS"/>
</dbReference>
<feature type="DNA-binding region" description="H-T-H motif" evidence="2">
    <location>
        <begin position="75"/>
        <end position="94"/>
    </location>
</feature>
<protein>
    <submittedName>
        <fullName evidence="4">Transcriptional regulator, TetR family</fullName>
    </submittedName>
</protein>
<dbReference type="PROSITE" id="PS50977">
    <property type="entry name" value="HTH_TETR_2"/>
    <property type="match status" value="1"/>
</dbReference>
<dbReference type="Pfam" id="PF00440">
    <property type="entry name" value="TetR_N"/>
    <property type="match status" value="1"/>
</dbReference>
<evidence type="ECO:0000256" key="1">
    <source>
        <dbReference type="ARBA" id="ARBA00023125"/>
    </source>
</evidence>
<feature type="domain" description="HTH tetR-type" evidence="3">
    <location>
        <begin position="52"/>
        <end position="112"/>
    </location>
</feature>
<keyword evidence="5" id="KW-1185">Reference proteome</keyword>
<dbReference type="InterPro" id="IPR036271">
    <property type="entry name" value="Tet_transcr_reg_TetR-rel_C_sf"/>
</dbReference>
<dbReference type="InterPro" id="IPR041673">
    <property type="entry name" value="TetR_C_23"/>
</dbReference>
<dbReference type="Proteomes" id="UP000236728">
    <property type="component" value="Unassembled WGS sequence"/>
</dbReference>
<dbReference type="EMBL" id="FNVA01000003">
    <property type="protein sequence ID" value="SEG14599.1"/>
    <property type="molecule type" value="Genomic_DNA"/>
</dbReference>
<organism evidence="4 5">
    <name type="scientific">Bryocella elongata</name>
    <dbReference type="NCBI Taxonomy" id="863522"/>
    <lineage>
        <taxon>Bacteria</taxon>
        <taxon>Pseudomonadati</taxon>
        <taxon>Acidobacteriota</taxon>
        <taxon>Terriglobia</taxon>
        <taxon>Terriglobales</taxon>
        <taxon>Acidobacteriaceae</taxon>
        <taxon>Bryocella</taxon>
    </lineage>
</organism>
<dbReference type="Pfam" id="PF17931">
    <property type="entry name" value="TetR_C_23"/>
    <property type="match status" value="1"/>
</dbReference>
<dbReference type="InterPro" id="IPR001647">
    <property type="entry name" value="HTH_TetR"/>
</dbReference>
<dbReference type="InterPro" id="IPR050109">
    <property type="entry name" value="HTH-type_TetR-like_transc_reg"/>
</dbReference>
<dbReference type="RefSeq" id="WP_235011489.1">
    <property type="nucleotide sequence ID" value="NZ_FNVA01000003.1"/>
</dbReference>
<gene>
    <name evidence="4" type="ORF">SAMN05421819_1948</name>
</gene>